<keyword evidence="5 9" id="KW-0784">Thiamine biosynthesis</keyword>
<evidence type="ECO:0000256" key="5">
    <source>
        <dbReference type="ARBA" id="ARBA00022977"/>
    </source>
</evidence>
<organism evidence="13 15">
    <name type="scientific">Peptostreptococcus anaerobius</name>
    <dbReference type="NCBI Taxonomy" id="1261"/>
    <lineage>
        <taxon>Bacteria</taxon>
        <taxon>Bacillati</taxon>
        <taxon>Bacillota</taxon>
        <taxon>Clostridia</taxon>
        <taxon>Peptostreptococcales</taxon>
        <taxon>Peptostreptococcaceae</taxon>
        <taxon>Peptostreptococcus</taxon>
    </lineage>
</organism>
<dbReference type="PANTHER" id="PTHR20857:SF23">
    <property type="entry name" value="THIAMINE BIOSYNTHETIC BIFUNCTIONAL ENZYME"/>
    <property type="match status" value="1"/>
</dbReference>
<evidence type="ECO:0000256" key="6">
    <source>
        <dbReference type="ARBA" id="ARBA00047334"/>
    </source>
</evidence>
<keyword evidence="3 9" id="KW-0479">Metal-binding</keyword>
<evidence type="ECO:0000256" key="2">
    <source>
        <dbReference type="ARBA" id="ARBA00022679"/>
    </source>
</evidence>
<comment type="pathway">
    <text evidence="1 9 11">Cofactor biosynthesis; thiamine diphosphate biosynthesis; thiamine phosphate from 4-amino-2-methyl-5-diphosphomethylpyrimidine and 4-methyl-5-(2-phosphoethyl)-thiazole: step 1/1.</text>
</comment>
<dbReference type="AlphaFoldDB" id="A0A135YXS2"/>
<feature type="binding site" evidence="9">
    <location>
        <begin position="136"/>
        <end position="138"/>
    </location>
    <ligand>
        <name>2-[(2R,5Z)-2-carboxy-4-methylthiazol-5(2H)-ylidene]ethyl phosphate</name>
        <dbReference type="ChEBI" id="CHEBI:62899"/>
    </ligand>
</feature>
<dbReference type="PANTHER" id="PTHR20857">
    <property type="entry name" value="THIAMINE-PHOSPHATE PYROPHOSPHORYLASE"/>
    <property type="match status" value="1"/>
</dbReference>
<dbReference type="InterPro" id="IPR034291">
    <property type="entry name" value="TMP_synthase"/>
</dbReference>
<comment type="catalytic activity">
    <reaction evidence="6 9 10">
        <text>4-methyl-5-(2-phosphooxyethyl)-thiazole + 4-amino-2-methyl-5-(diphosphooxymethyl)pyrimidine + H(+) = thiamine phosphate + diphosphate</text>
        <dbReference type="Rhea" id="RHEA:22328"/>
        <dbReference type="ChEBI" id="CHEBI:15378"/>
        <dbReference type="ChEBI" id="CHEBI:33019"/>
        <dbReference type="ChEBI" id="CHEBI:37575"/>
        <dbReference type="ChEBI" id="CHEBI:57841"/>
        <dbReference type="ChEBI" id="CHEBI:58296"/>
        <dbReference type="EC" id="2.5.1.3"/>
    </reaction>
</comment>
<dbReference type="EC" id="2.5.1.3" evidence="9"/>
<dbReference type="GO" id="GO:0004789">
    <property type="term" value="F:thiamine-phosphate diphosphorylase activity"/>
    <property type="evidence" value="ECO:0007669"/>
    <property type="project" value="UniProtKB-UniRule"/>
</dbReference>
<dbReference type="InterPro" id="IPR036206">
    <property type="entry name" value="ThiamineP_synth_sf"/>
</dbReference>
<reference evidence="14 16" key="2">
    <citation type="submission" date="2018-06" db="EMBL/GenBank/DDBJ databases">
        <authorList>
            <consortium name="Pathogen Informatics"/>
            <person name="Doyle S."/>
        </authorList>
    </citation>
    <scope>NUCLEOTIDE SEQUENCE [LARGE SCALE GENOMIC DNA]</scope>
    <source>
        <strain evidence="14 16">NCTC11460</strain>
    </source>
</reference>
<sequence>MANIGDKILYLVTDEAACRGKDFFESVEAAIRGGVSIVQLREKNLSTRDFYQKGLKLKKLCQDYGVTLLVNDRLDIAQAIGADGVHLGQTDMPIEVAKEILGPDKIIGITAKTIDQALDAQEAGADYIGVGAFFPTPSKKDAVLLDRSQLDMILERVRIKKYAIGGLGLDNVDKIRSYDMDGVCIISDILASDDCEARSRQIFDKINNR</sequence>
<evidence type="ECO:0000256" key="4">
    <source>
        <dbReference type="ARBA" id="ARBA00022842"/>
    </source>
</evidence>
<dbReference type="SUPFAM" id="SSF51391">
    <property type="entry name" value="Thiamin phosphate synthase"/>
    <property type="match status" value="1"/>
</dbReference>
<dbReference type="EMBL" id="LSQZ01000013">
    <property type="protein sequence ID" value="KXI14179.1"/>
    <property type="molecule type" value="Genomic_DNA"/>
</dbReference>
<evidence type="ECO:0000256" key="8">
    <source>
        <dbReference type="ARBA" id="ARBA00047883"/>
    </source>
</evidence>
<dbReference type="Pfam" id="PF02581">
    <property type="entry name" value="TMP-TENI"/>
    <property type="match status" value="1"/>
</dbReference>
<comment type="similarity">
    <text evidence="9 10">Belongs to the thiamine-phosphate synthase family.</text>
</comment>
<comment type="cofactor">
    <cofactor evidence="9">
        <name>Mg(2+)</name>
        <dbReference type="ChEBI" id="CHEBI:18420"/>
    </cofactor>
    <text evidence="9">Binds 1 Mg(2+) ion per subunit.</text>
</comment>
<dbReference type="HAMAP" id="MF_00097">
    <property type="entry name" value="TMP_synthase"/>
    <property type="match status" value="1"/>
</dbReference>
<evidence type="ECO:0000256" key="7">
    <source>
        <dbReference type="ARBA" id="ARBA00047851"/>
    </source>
</evidence>
<name>A0A135YXS2_9FIRM</name>
<dbReference type="GO" id="GO:0009228">
    <property type="term" value="P:thiamine biosynthetic process"/>
    <property type="evidence" value="ECO:0007669"/>
    <property type="project" value="UniProtKB-KW"/>
</dbReference>
<evidence type="ECO:0000313" key="14">
    <source>
        <dbReference type="EMBL" id="SUB61470.1"/>
    </source>
</evidence>
<evidence type="ECO:0000256" key="9">
    <source>
        <dbReference type="HAMAP-Rule" id="MF_00097"/>
    </source>
</evidence>
<evidence type="ECO:0000256" key="3">
    <source>
        <dbReference type="ARBA" id="ARBA00022723"/>
    </source>
</evidence>
<evidence type="ECO:0000259" key="12">
    <source>
        <dbReference type="Pfam" id="PF02581"/>
    </source>
</evidence>
<evidence type="ECO:0000256" key="10">
    <source>
        <dbReference type="RuleBase" id="RU003826"/>
    </source>
</evidence>
<dbReference type="InterPro" id="IPR022998">
    <property type="entry name" value="ThiamineP_synth_TenI"/>
</dbReference>
<dbReference type="GO" id="GO:0005737">
    <property type="term" value="C:cytoplasm"/>
    <property type="evidence" value="ECO:0007669"/>
    <property type="project" value="TreeGrafter"/>
</dbReference>
<comment type="catalytic activity">
    <reaction evidence="8 9 10">
        <text>2-[(2R,5Z)-2-carboxy-4-methylthiazol-5(2H)-ylidene]ethyl phosphate + 4-amino-2-methyl-5-(diphosphooxymethyl)pyrimidine + 2 H(+) = thiamine phosphate + CO2 + diphosphate</text>
        <dbReference type="Rhea" id="RHEA:47844"/>
        <dbReference type="ChEBI" id="CHEBI:15378"/>
        <dbReference type="ChEBI" id="CHEBI:16526"/>
        <dbReference type="ChEBI" id="CHEBI:33019"/>
        <dbReference type="ChEBI" id="CHEBI:37575"/>
        <dbReference type="ChEBI" id="CHEBI:57841"/>
        <dbReference type="ChEBI" id="CHEBI:62899"/>
        <dbReference type="EC" id="2.5.1.3"/>
    </reaction>
</comment>
<keyword evidence="2 9" id="KW-0808">Transferase</keyword>
<keyword evidence="4 9" id="KW-0460">Magnesium</keyword>
<dbReference type="STRING" id="1261.HMPREF3195_00348"/>
<feature type="binding site" evidence="9">
    <location>
        <position position="71"/>
    </location>
    <ligand>
        <name>4-amino-2-methyl-5-(diphosphooxymethyl)pyrimidine</name>
        <dbReference type="ChEBI" id="CHEBI:57841"/>
    </ligand>
</feature>
<accession>A0A135YXS2</accession>
<protein>
    <recommendedName>
        <fullName evidence="9">Thiamine-phosphate synthase</fullName>
        <shortName evidence="9">TP synthase</shortName>
        <shortName evidence="9">TPS</shortName>
        <ecNumber evidence="9">2.5.1.3</ecNumber>
    </recommendedName>
    <alternativeName>
        <fullName evidence="9">Thiamine-phosphate pyrophosphorylase</fullName>
        <shortName evidence="9">TMP pyrophosphorylase</shortName>
        <shortName evidence="9">TMP-PPase</shortName>
    </alternativeName>
</protein>
<feature type="binding site" evidence="9">
    <location>
        <position position="91"/>
    </location>
    <ligand>
        <name>Mg(2+)</name>
        <dbReference type="ChEBI" id="CHEBI:18420"/>
    </ligand>
</feature>
<proteinExistence type="inferred from homology"/>
<dbReference type="FunFam" id="3.20.20.70:FF:000096">
    <property type="entry name" value="Thiamine-phosphate synthase"/>
    <property type="match status" value="1"/>
</dbReference>
<feature type="binding site" evidence="9">
    <location>
        <position position="139"/>
    </location>
    <ligand>
        <name>4-amino-2-methyl-5-(diphosphooxymethyl)pyrimidine</name>
        <dbReference type="ChEBI" id="CHEBI:57841"/>
    </ligand>
</feature>
<dbReference type="CDD" id="cd00564">
    <property type="entry name" value="TMP_TenI"/>
    <property type="match status" value="1"/>
</dbReference>
<dbReference type="GO" id="GO:0009229">
    <property type="term" value="P:thiamine diphosphate biosynthetic process"/>
    <property type="evidence" value="ECO:0007669"/>
    <property type="project" value="UniProtKB-UniRule"/>
</dbReference>
<dbReference type="Proteomes" id="UP000255101">
    <property type="component" value="Unassembled WGS sequence"/>
</dbReference>
<dbReference type="GO" id="GO:0000287">
    <property type="term" value="F:magnesium ion binding"/>
    <property type="evidence" value="ECO:0007669"/>
    <property type="project" value="UniProtKB-UniRule"/>
</dbReference>
<feature type="binding site" evidence="9">
    <location>
        <position position="166"/>
    </location>
    <ligand>
        <name>2-[(2R,5Z)-2-carboxy-4-methylthiazol-5(2H)-ylidene]ethyl phosphate</name>
        <dbReference type="ChEBI" id="CHEBI:62899"/>
    </ligand>
</feature>
<dbReference type="eggNOG" id="COG0352">
    <property type="taxonomic scope" value="Bacteria"/>
</dbReference>
<dbReference type="EMBL" id="UGTB01000004">
    <property type="protein sequence ID" value="SUB61470.1"/>
    <property type="molecule type" value="Genomic_DNA"/>
</dbReference>
<feature type="binding site" evidence="9">
    <location>
        <position position="110"/>
    </location>
    <ligand>
        <name>4-amino-2-methyl-5-(diphosphooxymethyl)pyrimidine</name>
        <dbReference type="ChEBI" id="CHEBI:57841"/>
    </ligand>
</feature>
<feature type="domain" description="Thiamine phosphate synthase/TenI" evidence="12">
    <location>
        <begin position="9"/>
        <end position="189"/>
    </location>
</feature>
<evidence type="ECO:0000313" key="15">
    <source>
        <dbReference type="Proteomes" id="UP000070326"/>
    </source>
</evidence>
<evidence type="ECO:0000256" key="1">
    <source>
        <dbReference type="ARBA" id="ARBA00005165"/>
    </source>
</evidence>
<dbReference type="Gene3D" id="3.20.20.70">
    <property type="entry name" value="Aldolase class I"/>
    <property type="match status" value="1"/>
</dbReference>
<dbReference type="Proteomes" id="UP000070326">
    <property type="component" value="Unassembled WGS sequence"/>
</dbReference>
<evidence type="ECO:0000313" key="16">
    <source>
        <dbReference type="Proteomes" id="UP000255101"/>
    </source>
</evidence>
<feature type="binding site" evidence="9">
    <location>
        <begin position="39"/>
        <end position="43"/>
    </location>
    <ligand>
        <name>4-amino-2-methyl-5-(diphosphooxymethyl)pyrimidine</name>
        <dbReference type="ChEBI" id="CHEBI:57841"/>
    </ligand>
</feature>
<feature type="binding site" evidence="9">
    <location>
        <position position="72"/>
    </location>
    <ligand>
        <name>Mg(2+)</name>
        <dbReference type="ChEBI" id="CHEBI:18420"/>
    </ligand>
</feature>
<reference evidence="13 15" key="1">
    <citation type="submission" date="2016-02" db="EMBL/GenBank/DDBJ databases">
        <authorList>
            <person name="Wen L."/>
            <person name="He K."/>
            <person name="Yang H."/>
        </authorList>
    </citation>
    <scope>NUCLEOTIDE SEQUENCE [LARGE SCALE GENOMIC DNA]</scope>
    <source>
        <strain evidence="13 15">MJR8628A</strain>
    </source>
</reference>
<evidence type="ECO:0000313" key="13">
    <source>
        <dbReference type="EMBL" id="KXI14179.1"/>
    </source>
</evidence>
<dbReference type="RefSeq" id="WP_002845544.1">
    <property type="nucleotide sequence ID" value="NZ_FOVA01000001.1"/>
</dbReference>
<dbReference type="NCBIfam" id="TIGR00693">
    <property type="entry name" value="thiE"/>
    <property type="match status" value="1"/>
</dbReference>
<comment type="function">
    <text evidence="9">Condenses 4-methyl-5-(beta-hydroxyethyl)thiazole monophosphate (THZ-P) and 2-methyl-4-amino-5-hydroxymethyl pyrimidine pyrophosphate (HMP-PP) to form thiamine monophosphate (TMP).</text>
</comment>
<feature type="binding site" evidence="9">
    <location>
        <begin position="186"/>
        <end position="187"/>
    </location>
    <ligand>
        <name>2-[(2R,5Z)-2-carboxy-4-methylthiazol-5(2H)-ylidene]ethyl phosphate</name>
        <dbReference type="ChEBI" id="CHEBI:62899"/>
    </ligand>
</feature>
<comment type="catalytic activity">
    <reaction evidence="7 9 10">
        <text>2-(2-carboxy-4-methylthiazol-5-yl)ethyl phosphate + 4-amino-2-methyl-5-(diphosphooxymethyl)pyrimidine + 2 H(+) = thiamine phosphate + CO2 + diphosphate</text>
        <dbReference type="Rhea" id="RHEA:47848"/>
        <dbReference type="ChEBI" id="CHEBI:15378"/>
        <dbReference type="ChEBI" id="CHEBI:16526"/>
        <dbReference type="ChEBI" id="CHEBI:33019"/>
        <dbReference type="ChEBI" id="CHEBI:37575"/>
        <dbReference type="ChEBI" id="CHEBI:57841"/>
        <dbReference type="ChEBI" id="CHEBI:62890"/>
        <dbReference type="EC" id="2.5.1.3"/>
    </reaction>
</comment>
<dbReference type="UniPathway" id="UPA00060">
    <property type="reaction ID" value="UER00141"/>
</dbReference>
<gene>
    <name evidence="9 14" type="primary">thiE</name>
    <name evidence="13" type="ORF">HMPREF3195_00348</name>
    <name evidence="14" type="ORF">NCTC11460_01408</name>
</gene>
<evidence type="ECO:0000256" key="11">
    <source>
        <dbReference type="RuleBase" id="RU004253"/>
    </source>
</evidence>
<dbReference type="InterPro" id="IPR013785">
    <property type="entry name" value="Aldolase_TIM"/>
</dbReference>
<dbReference type="PATRIC" id="fig|1261.5.peg.353"/>